<evidence type="ECO:0000256" key="1">
    <source>
        <dbReference type="ARBA" id="ARBA00023027"/>
    </source>
</evidence>
<name>A0AAW1Y2R7_RUBAR</name>
<dbReference type="Pfam" id="PF01582">
    <property type="entry name" value="TIR"/>
    <property type="match status" value="1"/>
</dbReference>
<dbReference type="PANTHER" id="PTHR32009">
    <property type="entry name" value="TMV RESISTANCE PROTEIN N-LIKE"/>
    <property type="match status" value="1"/>
</dbReference>
<gene>
    <name evidence="3" type="ORF">M0R45_007973</name>
</gene>
<keyword evidence="1" id="KW-0520">NAD</keyword>
<dbReference type="SUPFAM" id="SSF52200">
    <property type="entry name" value="Toll/Interleukin receptor TIR domain"/>
    <property type="match status" value="1"/>
</dbReference>
<dbReference type="EMBL" id="JBEDUW010000002">
    <property type="protein sequence ID" value="KAK9942300.1"/>
    <property type="molecule type" value="Genomic_DNA"/>
</dbReference>
<dbReference type="InterPro" id="IPR035897">
    <property type="entry name" value="Toll_tir_struct_dom_sf"/>
</dbReference>
<dbReference type="SMART" id="SM00255">
    <property type="entry name" value="TIR"/>
    <property type="match status" value="1"/>
</dbReference>
<comment type="caution">
    <text evidence="3">The sequence shown here is derived from an EMBL/GenBank/DDBJ whole genome shotgun (WGS) entry which is preliminary data.</text>
</comment>
<dbReference type="InterPro" id="IPR000157">
    <property type="entry name" value="TIR_dom"/>
</dbReference>
<protein>
    <recommendedName>
        <fullName evidence="2">TIR domain-containing protein</fullName>
    </recommendedName>
</protein>
<feature type="domain" description="TIR" evidence="2">
    <location>
        <begin position="21"/>
        <end position="148"/>
    </location>
</feature>
<dbReference type="Proteomes" id="UP001457282">
    <property type="component" value="Unassembled WGS sequence"/>
</dbReference>
<dbReference type="PANTHER" id="PTHR32009:SF155">
    <property type="entry name" value="DISEASE RESISTANCE PROTEIN (TIR-NBS-LRR CLASS)"/>
    <property type="match status" value="1"/>
</dbReference>
<evidence type="ECO:0000313" key="4">
    <source>
        <dbReference type="Proteomes" id="UP001457282"/>
    </source>
</evidence>
<dbReference type="Gene3D" id="3.40.50.10140">
    <property type="entry name" value="Toll/interleukin-1 receptor homology (TIR) domain"/>
    <property type="match status" value="2"/>
</dbReference>
<evidence type="ECO:0000259" key="2">
    <source>
        <dbReference type="PROSITE" id="PS50104"/>
    </source>
</evidence>
<dbReference type="PROSITE" id="PS50104">
    <property type="entry name" value="TIR"/>
    <property type="match status" value="1"/>
</dbReference>
<keyword evidence="4" id="KW-1185">Reference proteome</keyword>
<dbReference type="GO" id="GO:0007165">
    <property type="term" value="P:signal transduction"/>
    <property type="evidence" value="ECO:0007669"/>
    <property type="project" value="InterPro"/>
</dbReference>
<sequence length="239" mass="27456">MSTHLGASSSSSSSHIPSYTYEYDVFLSFRGVDTRYSFTRNLYSALDKKGITTFMDNQLESGEEISRQLLETIERSKIAIIVFSENFASSRMCLDELVKILECKNSGKQIVRPVFYKVKPKDVRPQGTYGKALAKHQERFTKAHNEALAKHEERFKNSHKEKVDLTNHKRSYDEAFGGLESTFQQNMDKLVNWGRSLTEAAGLSGWEYSTGYESNFIDMIVEMISKREMLEKNQRNLEA</sequence>
<accession>A0AAW1Y2R7</accession>
<reference evidence="3 4" key="1">
    <citation type="journal article" date="2023" name="G3 (Bethesda)">
        <title>A chromosome-length genome assembly and annotation of blackberry (Rubus argutus, cv. 'Hillquist').</title>
        <authorList>
            <person name="Bruna T."/>
            <person name="Aryal R."/>
            <person name="Dudchenko O."/>
            <person name="Sargent D.J."/>
            <person name="Mead D."/>
            <person name="Buti M."/>
            <person name="Cavallini A."/>
            <person name="Hytonen T."/>
            <person name="Andres J."/>
            <person name="Pham M."/>
            <person name="Weisz D."/>
            <person name="Mascagni F."/>
            <person name="Usai G."/>
            <person name="Natali L."/>
            <person name="Bassil N."/>
            <person name="Fernandez G.E."/>
            <person name="Lomsadze A."/>
            <person name="Armour M."/>
            <person name="Olukolu B."/>
            <person name="Poorten T."/>
            <person name="Britton C."/>
            <person name="Davik J."/>
            <person name="Ashrafi H."/>
            <person name="Aiden E.L."/>
            <person name="Borodovsky M."/>
            <person name="Worthington M."/>
        </authorList>
    </citation>
    <scope>NUCLEOTIDE SEQUENCE [LARGE SCALE GENOMIC DNA]</scope>
    <source>
        <strain evidence="3">PI 553951</strain>
    </source>
</reference>
<dbReference type="AlphaFoldDB" id="A0AAW1Y2R7"/>
<evidence type="ECO:0000313" key="3">
    <source>
        <dbReference type="EMBL" id="KAK9942300.1"/>
    </source>
</evidence>
<proteinExistence type="predicted"/>
<organism evidence="3 4">
    <name type="scientific">Rubus argutus</name>
    <name type="common">Southern blackberry</name>
    <dbReference type="NCBI Taxonomy" id="59490"/>
    <lineage>
        <taxon>Eukaryota</taxon>
        <taxon>Viridiplantae</taxon>
        <taxon>Streptophyta</taxon>
        <taxon>Embryophyta</taxon>
        <taxon>Tracheophyta</taxon>
        <taxon>Spermatophyta</taxon>
        <taxon>Magnoliopsida</taxon>
        <taxon>eudicotyledons</taxon>
        <taxon>Gunneridae</taxon>
        <taxon>Pentapetalae</taxon>
        <taxon>rosids</taxon>
        <taxon>fabids</taxon>
        <taxon>Rosales</taxon>
        <taxon>Rosaceae</taxon>
        <taxon>Rosoideae</taxon>
        <taxon>Rosoideae incertae sedis</taxon>
        <taxon>Rubus</taxon>
    </lineage>
</organism>